<dbReference type="EMBL" id="UINC01170493">
    <property type="protein sequence ID" value="SVD74559.1"/>
    <property type="molecule type" value="Genomic_DNA"/>
</dbReference>
<feature type="non-terminal residue" evidence="1">
    <location>
        <position position="1"/>
    </location>
</feature>
<dbReference type="NCBIfam" id="TIGR01686">
    <property type="entry name" value="FkbH"/>
    <property type="match status" value="1"/>
</dbReference>
<evidence type="ECO:0008006" key="2">
    <source>
        <dbReference type="Google" id="ProtNLM"/>
    </source>
</evidence>
<evidence type="ECO:0000313" key="1">
    <source>
        <dbReference type="EMBL" id="SVD74559.1"/>
    </source>
</evidence>
<dbReference type="InterPro" id="IPR010033">
    <property type="entry name" value="HAD_SF_ppase_IIIC"/>
</dbReference>
<reference evidence="1" key="1">
    <citation type="submission" date="2018-05" db="EMBL/GenBank/DDBJ databases">
        <authorList>
            <person name="Lanie J.A."/>
            <person name="Ng W.-L."/>
            <person name="Kazmierczak K.M."/>
            <person name="Andrzejewski T.M."/>
            <person name="Davidsen T.M."/>
            <person name="Wayne K.J."/>
            <person name="Tettelin H."/>
            <person name="Glass J.I."/>
            <person name="Rusch D."/>
            <person name="Podicherti R."/>
            <person name="Tsui H.-C.T."/>
            <person name="Winkler M.E."/>
        </authorList>
    </citation>
    <scope>NUCLEOTIDE SEQUENCE</scope>
</reference>
<dbReference type="InterPro" id="IPR023214">
    <property type="entry name" value="HAD_sf"/>
</dbReference>
<dbReference type="AlphaFoldDB" id="A0A382XUM6"/>
<proteinExistence type="predicted"/>
<dbReference type="NCBIfam" id="TIGR01681">
    <property type="entry name" value="HAD-SF-IIIC"/>
    <property type="match status" value="1"/>
</dbReference>
<dbReference type="Gene3D" id="3.40.50.1000">
    <property type="entry name" value="HAD superfamily/HAD-like"/>
    <property type="match status" value="1"/>
</dbReference>
<sequence length="268" mass="31031">FQKRLLALNQRGIILAINSKNNFDDAIEVIRKHPNMILREDNFACMKINWNDKVVNLQEISQELNIGLDSFVFFDDDQINQEYVRSSLQDVLVVDLPKDSSQFSQIVTEMKEFDVVKITEEDVKRNDMYLGQKKRKELENEIGDFKEFLKQMNIEVNIQNADSFSIPRISQLTLKTNQFNLTTRRYQEEEISAFASSKDRIVECAQVSDKFGDNGITGVYIVKKESNEEWIIDTFLLSCRIIGRGVEETMLSQIIEKAKSLGVKRIKG</sequence>
<organism evidence="1">
    <name type="scientific">marine metagenome</name>
    <dbReference type="NCBI Taxonomy" id="408172"/>
    <lineage>
        <taxon>unclassified sequences</taxon>
        <taxon>metagenomes</taxon>
        <taxon>ecological metagenomes</taxon>
    </lineage>
</organism>
<dbReference type="InterPro" id="IPR036412">
    <property type="entry name" value="HAD-like_sf"/>
</dbReference>
<feature type="non-terminal residue" evidence="1">
    <location>
        <position position="268"/>
    </location>
</feature>
<gene>
    <name evidence="1" type="ORF">METZ01_LOCUS427413</name>
</gene>
<protein>
    <recommendedName>
        <fullName evidence="2">N-acetyltransferase domain-containing protein</fullName>
    </recommendedName>
</protein>
<dbReference type="SUPFAM" id="SSF56784">
    <property type="entry name" value="HAD-like"/>
    <property type="match status" value="1"/>
</dbReference>
<dbReference type="InterPro" id="IPR010037">
    <property type="entry name" value="FkbH_domain"/>
</dbReference>
<accession>A0A382XUM6</accession>
<name>A0A382XUM6_9ZZZZ</name>